<accession>A0ABU5TB82</accession>
<name>A0ABU5TB82_9MICC</name>
<organism evidence="1 2">
    <name type="scientific">Sinomonas terricola</name>
    <dbReference type="NCBI Taxonomy" id="3110330"/>
    <lineage>
        <taxon>Bacteria</taxon>
        <taxon>Bacillati</taxon>
        <taxon>Actinomycetota</taxon>
        <taxon>Actinomycetes</taxon>
        <taxon>Micrococcales</taxon>
        <taxon>Micrococcaceae</taxon>
        <taxon>Sinomonas</taxon>
    </lineage>
</organism>
<evidence type="ECO:0000313" key="1">
    <source>
        <dbReference type="EMBL" id="MEA5456946.1"/>
    </source>
</evidence>
<dbReference type="RefSeq" id="WP_323280857.1">
    <property type="nucleotide sequence ID" value="NZ_JAYGGQ010000019.1"/>
</dbReference>
<reference evidence="1 2" key="1">
    <citation type="submission" date="2023-12" db="EMBL/GenBank/DDBJ databases">
        <title>Sinomonas terricola sp. nov, isolated from litchi orchard soil in Guangdong, PR China.</title>
        <authorList>
            <person name="Jiaxin W."/>
            <person name="Yang Z."/>
            <person name="Honghui Z."/>
        </authorList>
    </citation>
    <scope>NUCLEOTIDE SEQUENCE [LARGE SCALE GENOMIC DNA]</scope>
    <source>
        <strain evidence="1 2">JGH33</strain>
    </source>
</reference>
<comment type="caution">
    <text evidence="1">The sequence shown here is derived from an EMBL/GenBank/DDBJ whole genome shotgun (WGS) entry which is preliminary data.</text>
</comment>
<gene>
    <name evidence="1" type="ORF">SPF06_19665</name>
</gene>
<dbReference type="EMBL" id="JAYGGQ010000019">
    <property type="protein sequence ID" value="MEA5456946.1"/>
    <property type="molecule type" value="Genomic_DNA"/>
</dbReference>
<dbReference type="Proteomes" id="UP001304769">
    <property type="component" value="Unassembled WGS sequence"/>
</dbReference>
<protein>
    <submittedName>
        <fullName evidence="1">Uncharacterized protein</fullName>
    </submittedName>
</protein>
<keyword evidence="2" id="KW-1185">Reference proteome</keyword>
<sequence>MDTGRGERLTRGKVLAARSVSEIQTLVAQAEAAMDALVRDDQLRHGQAAYEDVLPQAILSAASDRTARILKAADAITRKGLNPR</sequence>
<evidence type="ECO:0000313" key="2">
    <source>
        <dbReference type="Proteomes" id="UP001304769"/>
    </source>
</evidence>
<proteinExistence type="predicted"/>